<feature type="region of interest" description="Disordered" evidence="1">
    <location>
        <begin position="87"/>
        <end position="109"/>
    </location>
</feature>
<dbReference type="InParanoid" id="A0A0C3PJY2"/>
<evidence type="ECO:0000256" key="1">
    <source>
        <dbReference type="SAM" id="MobiDB-lite"/>
    </source>
</evidence>
<dbReference type="AlphaFoldDB" id="A0A0C3PJY2"/>
<organism evidence="2 3">
    <name type="scientific">Pisolithus tinctorius Marx 270</name>
    <dbReference type="NCBI Taxonomy" id="870435"/>
    <lineage>
        <taxon>Eukaryota</taxon>
        <taxon>Fungi</taxon>
        <taxon>Dikarya</taxon>
        <taxon>Basidiomycota</taxon>
        <taxon>Agaricomycotina</taxon>
        <taxon>Agaricomycetes</taxon>
        <taxon>Agaricomycetidae</taxon>
        <taxon>Boletales</taxon>
        <taxon>Sclerodermatineae</taxon>
        <taxon>Pisolithaceae</taxon>
        <taxon>Pisolithus</taxon>
    </lineage>
</organism>
<reference evidence="3" key="2">
    <citation type="submission" date="2015-01" db="EMBL/GenBank/DDBJ databases">
        <title>Evolutionary Origins and Diversification of the Mycorrhizal Mutualists.</title>
        <authorList>
            <consortium name="DOE Joint Genome Institute"/>
            <consortium name="Mycorrhizal Genomics Consortium"/>
            <person name="Kohler A."/>
            <person name="Kuo A."/>
            <person name="Nagy L.G."/>
            <person name="Floudas D."/>
            <person name="Copeland A."/>
            <person name="Barry K.W."/>
            <person name="Cichocki N."/>
            <person name="Veneault-Fourrey C."/>
            <person name="LaButti K."/>
            <person name="Lindquist E.A."/>
            <person name="Lipzen A."/>
            <person name="Lundell T."/>
            <person name="Morin E."/>
            <person name="Murat C."/>
            <person name="Riley R."/>
            <person name="Ohm R."/>
            <person name="Sun H."/>
            <person name="Tunlid A."/>
            <person name="Henrissat B."/>
            <person name="Grigoriev I.V."/>
            <person name="Hibbett D.S."/>
            <person name="Martin F."/>
        </authorList>
    </citation>
    <scope>NUCLEOTIDE SEQUENCE [LARGE SCALE GENOMIC DNA]</scope>
    <source>
        <strain evidence="3">Marx 270</strain>
    </source>
</reference>
<gene>
    <name evidence="2" type="ORF">M404DRAFT_22727</name>
</gene>
<name>A0A0C3PJY2_PISTI</name>
<sequence length="109" mass="12159">MPIFYRFREVQAAKLGLDPRPPLSLPELGKAQSGLMSEDCPMPIVLLDDANDVNDEDMRVDPLRLNISMPTPFLVIPSNHLRPTLEYSGITNSHDGNPPTSRVPDMFSK</sequence>
<protein>
    <submittedName>
        <fullName evidence="2">Uncharacterized protein</fullName>
    </submittedName>
</protein>
<keyword evidence="3" id="KW-1185">Reference proteome</keyword>
<accession>A0A0C3PJY2</accession>
<evidence type="ECO:0000313" key="3">
    <source>
        <dbReference type="Proteomes" id="UP000054217"/>
    </source>
</evidence>
<proteinExistence type="predicted"/>
<evidence type="ECO:0000313" key="2">
    <source>
        <dbReference type="EMBL" id="KIO08916.1"/>
    </source>
</evidence>
<dbReference type="HOGENOM" id="CLU_2185036_0_0_1"/>
<dbReference type="Proteomes" id="UP000054217">
    <property type="component" value="Unassembled WGS sequence"/>
</dbReference>
<feature type="compositionally biased region" description="Polar residues" evidence="1">
    <location>
        <begin position="89"/>
        <end position="100"/>
    </location>
</feature>
<reference evidence="2 3" key="1">
    <citation type="submission" date="2014-04" db="EMBL/GenBank/DDBJ databases">
        <authorList>
            <consortium name="DOE Joint Genome Institute"/>
            <person name="Kuo A."/>
            <person name="Kohler A."/>
            <person name="Costa M.D."/>
            <person name="Nagy L.G."/>
            <person name="Floudas D."/>
            <person name="Copeland A."/>
            <person name="Barry K.W."/>
            <person name="Cichocki N."/>
            <person name="Veneault-Fourrey C."/>
            <person name="LaButti K."/>
            <person name="Lindquist E.A."/>
            <person name="Lipzen A."/>
            <person name="Lundell T."/>
            <person name="Morin E."/>
            <person name="Murat C."/>
            <person name="Sun H."/>
            <person name="Tunlid A."/>
            <person name="Henrissat B."/>
            <person name="Grigoriev I.V."/>
            <person name="Hibbett D.S."/>
            <person name="Martin F."/>
            <person name="Nordberg H.P."/>
            <person name="Cantor M.N."/>
            <person name="Hua S.X."/>
        </authorList>
    </citation>
    <scope>NUCLEOTIDE SEQUENCE [LARGE SCALE GENOMIC DNA]</scope>
    <source>
        <strain evidence="2 3">Marx 270</strain>
    </source>
</reference>
<dbReference type="EMBL" id="KN831956">
    <property type="protein sequence ID" value="KIO08916.1"/>
    <property type="molecule type" value="Genomic_DNA"/>
</dbReference>